<accession>A0ABR2JT84</accession>
<feature type="compositionally biased region" description="Basic and acidic residues" evidence="1">
    <location>
        <begin position="43"/>
        <end position="58"/>
    </location>
</feature>
<keyword evidence="4" id="KW-1185">Reference proteome</keyword>
<feature type="domain" description="OTU" evidence="2">
    <location>
        <begin position="149"/>
        <end position="283"/>
    </location>
</feature>
<proteinExistence type="predicted"/>
<dbReference type="Gene3D" id="3.90.70.80">
    <property type="match status" value="1"/>
</dbReference>
<feature type="compositionally biased region" description="Basic and acidic residues" evidence="1">
    <location>
        <begin position="73"/>
        <end position="86"/>
    </location>
</feature>
<organism evidence="3 4">
    <name type="scientific">Tritrichomonas musculus</name>
    <dbReference type="NCBI Taxonomy" id="1915356"/>
    <lineage>
        <taxon>Eukaryota</taxon>
        <taxon>Metamonada</taxon>
        <taxon>Parabasalia</taxon>
        <taxon>Tritrichomonadida</taxon>
        <taxon>Tritrichomonadidae</taxon>
        <taxon>Tritrichomonas</taxon>
    </lineage>
</organism>
<dbReference type="PANTHER" id="PTHR12419:SF10">
    <property type="entry name" value="DEUBIQUITINASE OTUD6B"/>
    <property type="match status" value="1"/>
</dbReference>
<evidence type="ECO:0000313" key="3">
    <source>
        <dbReference type="EMBL" id="KAK8881833.1"/>
    </source>
</evidence>
<dbReference type="PROSITE" id="PS50802">
    <property type="entry name" value="OTU"/>
    <property type="match status" value="1"/>
</dbReference>
<dbReference type="InterPro" id="IPR050704">
    <property type="entry name" value="Peptidase_C85-like"/>
</dbReference>
<sequence>MSDFDQIQARHKKEKAELEARITDMLASATSKNERKRLNKQAEQMRRDLFDKQSKEADDPFIQSIVDSTSNNDNKDTQKDEPKQETTEQNSNRKKKSQKDIERNRQQRQKKMQQRYKLESELTNFAANSKTKGQIEIEKLNDQLQKVGLKMHQIIGDGNCLYRAIAYSLAKIGLSEYNDAKAYIDLRKRAADELRSNPSKYMSFSTCETPEEFEAHCERVEKSSDWGDDLELVALSNALEYSFNVFRADQDPIKRGEFPNSLDLAFLAFYTTSGGHYNSVIPYTDE</sequence>
<evidence type="ECO:0000313" key="4">
    <source>
        <dbReference type="Proteomes" id="UP001470230"/>
    </source>
</evidence>
<dbReference type="Proteomes" id="UP001470230">
    <property type="component" value="Unassembled WGS sequence"/>
</dbReference>
<evidence type="ECO:0000256" key="1">
    <source>
        <dbReference type="SAM" id="MobiDB-lite"/>
    </source>
</evidence>
<name>A0ABR2JT84_9EUKA</name>
<dbReference type="InterPro" id="IPR038765">
    <property type="entry name" value="Papain-like_cys_pep_sf"/>
</dbReference>
<reference evidence="3 4" key="1">
    <citation type="submission" date="2024-04" db="EMBL/GenBank/DDBJ databases">
        <title>Tritrichomonas musculus Genome.</title>
        <authorList>
            <person name="Alves-Ferreira E."/>
            <person name="Grigg M."/>
            <person name="Lorenzi H."/>
            <person name="Galac M."/>
        </authorList>
    </citation>
    <scope>NUCLEOTIDE SEQUENCE [LARGE SCALE GENOMIC DNA]</scope>
    <source>
        <strain evidence="3 4">EAF2021</strain>
    </source>
</reference>
<dbReference type="SUPFAM" id="SSF54001">
    <property type="entry name" value="Cysteine proteinases"/>
    <property type="match status" value="1"/>
</dbReference>
<dbReference type="Pfam" id="PF02338">
    <property type="entry name" value="OTU"/>
    <property type="match status" value="1"/>
</dbReference>
<gene>
    <name evidence="3" type="ORF">M9Y10_044469</name>
</gene>
<evidence type="ECO:0000259" key="2">
    <source>
        <dbReference type="PROSITE" id="PS50802"/>
    </source>
</evidence>
<protein>
    <submittedName>
        <fullName evidence="3">OTU domain-containing protein 6B</fullName>
    </submittedName>
</protein>
<dbReference type="EMBL" id="JAPFFF010000009">
    <property type="protein sequence ID" value="KAK8881833.1"/>
    <property type="molecule type" value="Genomic_DNA"/>
</dbReference>
<dbReference type="CDD" id="cd22748">
    <property type="entry name" value="OTU_OTUD6-like"/>
    <property type="match status" value="1"/>
</dbReference>
<feature type="region of interest" description="Disordered" evidence="1">
    <location>
        <begin position="26"/>
        <end position="116"/>
    </location>
</feature>
<comment type="caution">
    <text evidence="3">The sequence shown here is derived from an EMBL/GenBank/DDBJ whole genome shotgun (WGS) entry which is preliminary data.</text>
</comment>
<dbReference type="InterPro" id="IPR003323">
    <property type="entry name" value="OTU_dom"/>
</dbReference>
<dbReference type="PANTHER" id="PTHR12419">
    <property type="entry name" value="OTU DOMAIN CONTAINING PROTEIN"/>
    <property type="match status" value="1"/>
</dbReference>